<keyword evidence="1" id="KW-0812">Transmembrane</keyword>
<dbReference type="Pfam" id="PF07332">
    <property type="entry name" value="Phage_holin_3_6"/>
    <property type="match status" value="1"/>
</dbReference>
<keyword evidence="1" id="KW-0472">Membrane</keyword>
<keyword evidence="3" id="KW-1185">Reference proteome</keyword>
<accession>A0A6G8PTI2</accession>
<dbReference type="EMBL" id="CP045121">
    <property type="protein sequence ID" value="QIN77241.1"/>
    <property type="molecule type" value="Genomic_DNA"/>
</dbReference>
<evidence type="ECO:0008006" key="4">
    <source>
        <dbReference type="Google" id="ProtNLM"/>
    </source>
</evidence>
<gene>
    <name evidence="2" type="ORF">GBA65_00480</name>
</gene>
<dbReference type="AlphaFoldDB" id="A0A6G8PTI2"/>
<feature type="transmembrane region" description="Helical" evidence="1">
    <location>
        <begin position="23"/>
        <end position="46"/>
    </location>
</feature>
<dbReference type="KEGG" id="rmar:GBA65_00480"/>
<dbReference type="InterPro" id="IPR009937">
    <property type="entry name" value="Phage_holin_3_6"/>
</dbReference>
<evidence type="ECO:0000313" key="3">
    <source>
        <dbReference type="Proteomes" id="UP000502706"/>
    </source>
</evidence>
<name>A0A6G8PTI2_9ACTN</name>
<proteinExistence type="predicted"/>
<dbReference type="RefSeq" id="WP_166394908.1">
    <property type="nucleotide sequence ID" value="NZ_CP045121.1"/>
</dbReference>
<protein>
    <recommendedName>
        <fullName evidence="4">Phage holin family protein</fullName>
    </recommendedName>
</protein>
<reference evidence="2 3" key="1">
    <citation type="submission" date="2019-10" db="EMBL/GenBank/DDBJ databases">
        <title>Rubrobacter sp nov SCSIO 52915 isolated from a deep-sea sediment in the South China Sea.</title>
        <authorList>
            <person name="Chen R.W."/>
        </authorList>
    </citation>
    <scope>NUCLEOTIDE SEQUENCE [LARGE SCALE GENOMIC DNA]</scope>
    <source>
        <strain evidence="2 3">SCSIO 52915</strain>
    </source>
</reference>
<dbReference type="Proteomes" id="UP000502706">
    <property type="component" value="Chromosome"/>
</dbReference>
<organism evidence="2 3">
    <name type="scientific">Rubrobacter marinus</name>
    <dbReference type="NCBI Taxonomy" id="2653852"/>
    <lineage>
        <taxon>Bacteria</taxon>
        <taxon>Bacillati</taxon>
        <taxon>Actinomycetota</taxon>
        <taxon>Rubrobacteria</taxon>
        <taxon>Rubrobacterales</taxon>
        <taxon>Rubrobacteraceae</taxon>
        <taxon>Rubrobacter</taxon>
    </lineage>
</organism>
<sequence length="76" mass="8154">MLLFLGFFFATFAAALIAVGFPVWVAIGIVTVILLLIGGVLAGLGAGRLRTLDPKPHRTIAALQQNIEWIKGQLRP</sequence>
<evidence type="ECO:0000256" key="1">
    <source>
        <dbReference type="SAM" id="Phobius"/>
    </source>
</evidence>
<evidence type="ECO:0000313" key="2">
    <source>
        <dbReference type="EMBL" id="QIN77241.1"/>
    </source>
</evidence>
<keyword evidence="1" id="KW-1133">Transmembrane helix</keyword>